<evidence type="ECO:0008006" key="3">
    <source>
        <dbReference type="Google" id="ProtNLM"/>
    </source>
</evidence>
<proteinExistence type="predicted"/>
<sequence>MPFTTPFTTQSTLSLELAKILPVRAAISNSAGSLVTLVRALKRSGSDFLVEEDLAAIFGRGKIEASLEASFRDVVKDASFTPLHADSPIILDAGPGATLGRALKDRYYMATVIQLSFLCWMHEETTLATTLVENMRTRHDSGVQGATPDPDYDGILKTLRACSSQTSHFRWEDLVARVEGRFPASVHWFRLDQNSIRSLSPNLLLGAMDYFYLVQSLPEDRLVMVENQTGLISLIVWAHYILGLAVLVKGSPDGDVNFGMTAQPQLIIKWSFPTPSGPSRFNSQSKPLIASPIIYLLDASLEVILTAEPSENEGLRIDGQECHRLKGYGTTFLQRLFNEKTMVADDDPIYAETANFAVAFAILLSKSMRRLPMIADTRPPTEFEVLMQCYLNTAHWRLFDSGELLFWGIKLDKRTIIDYSDRMTGASIADMVLPSGIRNYLEKVETNTAEFKRNQFIETIKEPASWVLAFAQVIDVKSCADLPLRIAPGLMSCTGVASWDGIGAIDITSSIFFDMVLRLMRKDVTGGFSVVNLEDTFLTSYYGWSLFYGSVGDLDPGRVNCESLSVKRGVPTNTLTLERKYQIMDAPQMKPRMRSPITADKGNSYLARCMTKVHKRDEHYSSRTDAFWLSIRFEIEDIGAYPRILDGGFRQFREEGRYTIYASQYQFQVALWGTIRTAPCTHPDADSKPLPLDMGAVTVSGLTWGNGDGPIHSARICICLVKGDARARWLVVNGINANDNEGALNRQVLLRCDGCCEDCAVKAASAMRGNWLVVL</sequence>
<reference evidence="1 2" key="1">
    <citation type="submission" date="2024-09" db="EMBL/GenBank/DDBJ databases">
        <title>Rethinking Asexuality: The Enigmatic Case of Functional Sexual Genes in Lepraria (Stereocaulaceae).</title>
        <authorList>
            <person name="Doellman M."/>
            <person name="Sun Y."/>
            <person name="Barcenas-Pena A."/>
            <person name="Lumbsch H.T."/>
            <person name="Grewe F."/>
        </authorList>
    </citation>
    <scope>NUCLEOTIDE SEQUENCE [LARGE SCALE GENOMIC DNA]</scope>
    <source>
        <strain evidence="1 2">Mercado 3170</strain>
    </source>
</reference>
<evidence type="ECO:0000313" key="2">
    <source>
        <dbReference type="Proteomes" id="UP001590950"/>
    </source>
</evidence>
<dbReference type="Proteomes" id="UP001590950">
    <property type="component" value="Unassembled WGS sequence"/>
</dbReference>
<accession>A0ABR4A6U6</accession>
<evidence type="ECO:0000313" key="1">
    <source>
        <dbReference type="EMBL" id="KAL2041632.1"/>
    </source>
</evidence>
<keyword evidence="2" id="KW-1185">Reference proteome</keyword>
<organism evidence="1 2">
    <name type="scientific">Stereocaulon virgatum</name>
    <dbReference type="NCBI Taxonomy" id="373712"/>
    <lineage>
        <taxon>Eukaryota</taxon>
        <taxon>Fungi</taxon>
        <taxon>Dikarya</taxon>
        <taxon>Ascomycota</taxon>
        <taxon>Pezizomycotina</taxon>
        <taxon>Lecanoromycetes</taxon>
        <taxon>OSLEUM clade</taxon>
        <taxon>Lecanoromycetidae</taxon>
        <taxon>Lecanorales</taxon>
        <taxon>Lecanorineae</taxon>
        <taxon>Stereocaulaceae</taxon>
        <taxon>Stereocaulon</taxon>
    </lineage>
</organism>
<comment type="caution">
    <text evidence="1">The sequence shown here is derived from an EMBL/GenBank/DDBJ whole genome shotgun (WGS) entry which is preliminary data.</text>
</comment>
<protein>
    <recommendedName>
        <fullName evidence="3">Heterokaryon incompatibility domain-containing protein</fullName>
    </recommendedName>
</protein>
<dbReference type="EMBL" id="JBEFKJ010000016">
    <property type="protein sequence ID" value="KAL2041632.1"/>
    <property type="molecule type" value="Genomic_DNA"/>
</dbReference>
<gene>
    <name evidence="1" type="ORF">N7G274_005416</name>
</gene>
<name>A0ABR4A6U6_9LECA</name>